<dbReference type="InterPro" id="IPR000700">
    <property type="entry name" value="PAS-assoc_C"/>
</dbReference>
<dbReference type="Proteomes" id="UP001596405">
    <property type="component" value="Unassembled WGS sequence"/>
</dbReference>
<evidence type="ECO:0000313" key="10">
    <source>
        <dbReference type="Proteomes" id="UP001596405"/>
    </source>
</evidence>
<dbReference type="InterPro" id="IPR052162">
    <property type="entry name" value="Sensor_kinase/Photoreceptor"/>
</dbReference>
<dbReference type="PRINTS" id="PR00344">
    <property type="entry name" value="BCTRLSENSOR"/>
</dbReference>
<dbReference type="PANTHER" id="PTHR43304:SF1">
    <property type="entry name" value="PAC DOMAIN-CONTAINING PROTEIN"/>
    <property type="match status" value="1"/>
</dbReference>
<feature type="domain" description="PAS" evidence="7">
    <location>
        <begin position="129"/>
        <end position="199"/>
    </location>
</feature>
<evidence type="ECO:0000313" key="9">
    <source>
        <dbReference type="EMBL" id="MFC7000081.1"/>
    </source>
</evidence>
<gene>
    <name evidence="9" type="ORF">ACFQHR_20770</name>
</gene>
<evidence type="ECO:0000259" key="6">
    <source>
        <dbReference type="PROSITE" id="PS50109"/>
    </source>
</evidence>
<dbReference type="SUPFAM" id="SSF55785">
    <property type="entry name" value="PYP-like sensor domain (PAS domain)"/>
    <property type="match status" value="5"/>
</dbReference>
<dbReference type="SMART" id="SM00387">
    <property type="entry name" value="HATPase_c"/>
    <property type="match status" value="1"/>
</dbReference>
<dbReference type="NCBIfam" id="TIGR00229">
    <property type="entry name" value="sensory_box"/>
    <property type="match status" value="5"/>
</dbReference>
<dbReference type="Gene3D" id="3.30.450.20">
    <property type="entry name" value="PAS domain"/>
    <property type="match status" value="5"/>
</dbReference>
<dbReference type="InterPro" id="IPR013656">
    <property type="entry name" value="PAS_4"/>
</dbReference>
<dbReference type="PROSITE" id="PS50113">
    <property type="entry name" value="PAC"/>
    <property type="match status" value="2"/>
</dbReference>
<dbReference type="Pfam" id="PF02518">
    <property type="entry name" value="HATPase_c"/>
    <property type="match status" value="1"/>
</dbReference>
<dbReference type="Gene3D" id="3.30.565.10">
    <property type="entry name" value="Histidine kinase-like ATPase, C-terminal domain"/>
    <property type="match status" value="1"/>
</dbReference>
<accession>A0ABW2DU81</accession>
<dbReference type="SUPFAM" id="SSF55874">
    <property type="entry name" value="ATPase domain of HSP90 chaperone/DNA topoisomerase II/histidine kinase"/>
    <property type="match status" value="1"/>
</dbReference>
<feature type="domain" description="PAS" evidence="7">
    <location>
        <begin position="491"/>
        <end position="562"/>
    </location>
</feature>
<dbReference type="InterPro" id="IPR001610">
    <property type="entry name" value="PAC"/>
</dbReference>
<dbReference type="RefSeq" id="WP_066624580.1">
    <property type="nucleotide sequence ID" value="NZ_JBHSYQ010000016.1"/>
</dbReference>
<keyword evidence="4" id="KW-0808">Transferase</keyword>
<dbReference type="Pfam" id="PF08447">
    <property type="entry name" value="PAS_3"/>
    <property type="match status" value="2"/>
</dbReference>
<dbReference type="InterPro" id="IPR035965">
    <property type="entry name" value="PAS-like_dom_sf"/>
</dbReference>
<dbReference type="InterPro" id="IPR036097">
    <property type="entry name" value="HisK_dim/P_sf"/>
</dbReference>
<feature type="domain" description="PAC" evidence="8">
    <location>
        <begin position="202"/>
        <end position="253"/>
    </location>
</feature>
<reference evidence="10" key="1">
    <citation type="journal article" date="2019" name="Int. J. Syst. Evol. Microbiol.">
        <title>The Global Catalogue of Microorganisms (GCM) 10K type strain sequencing project: providing services to taxonomists for standard genome sequencing and annotation.</title>
        <authorList>
            <consortium name="The Broad Institute Genomics Platform"/>
            <consortium name="The Broad Institute Genome Sequencing Center for Infectious Disease"/>
            <person name="Wu L."/>
            <person name="Ma J."/>
        </authorList>
    </citation>
    <scope>NUCLEOTIDE SEQUENCE [LARGE SCALE GENOMIC DNA]</scope>
    <source>
        <strain evidence="10">CGMCC 4.7393</strain>
    </source>
</reference>
<dbReference type="SMART" id="SM00086">
    <property type="entry name" value="PAC"/>
    <property type="match status" value="2"/>
</dbReference>
<dbReference type="SUPFAM" id="SSF47384">
    <property type="entry name" value="Homodimeric domain of signal transducing histidine kinase"/>
    <property type="match status" value="1"/>
</dbReference>
<sequence length="852" mass="96955">MTNTWDAEVLKGLLQFSSDMICTIDVNGLFLHVSAASQAILGYAPSELEGKKFIDYVSPLDIPKTKAVTQEIIKEGKKVVDFKNRYLTKSGKSVGLTWSVVFVEEQQSMYCVARLNQPVADESSTQNGKVQFLRSLINQGADMQAVLNENCDFLYTSGATEKVLGCKTDALVDFNAFKLVHPEDLAKAQEAWEMVLASGQGTLSECRVQHSDGNWRWLELHGINYLDNAEVGGIVISARDITERVIDREKLKEREQCFRALFLNNPDLIIYQNKEGLILDANPAFLKYFQAEKEELLQMQLIDLLPEEVKPICWDSMQKAVTGEVVNYEVSFSLADHPRQVFDVTKIPVFVNGVVTGVFSRLRDITQISISNLSIKQQIQQLASVFESITDAFFFLDKEYRLSFVNKEFERILKVNREELIGQKIMDVFPEEVDGTFFKHYRYALQNREAVHFEAYLERLDIWLEVKAFPSEEGLSVYFADITDKINNKRELEKLSLVASKTINGVVITDANGYVDWVNEAFCRITGYNLEEVKGKKPGSVLQGPETDPETVEILRQKLALGESFNVNIINYRKSGEKFWLSMDITAIRDKDGKIIQYIAILKDVTSRKEIEYSQKEMTKDLFQQNRDLQQFTYIISHNLRAPVANALGLAELLTGIDKSSPLFEQSLSHLKKTVFKMDTVLRDLNMVLSIRDRQDVQDQEDVPLAGLLEQVLQSFEEQLINCGAHVKLEVGKDLTVQGNKAYLYSIFYNLLSNSIKYRSQKRALQIIIKCYYSEERGVAVSFSDNGTGFDLEKAKKDLFKMYKRFHKNKNGRGIGLFLVKTHVESMGGQIEVTSQIEGGTRFLIYLNSQKA</sequence>
<feature type="domain" description="PAS" evidence="7">
    <location>
        <begin position="378"/>
        <end position="448"/>
    </location>
</feature>
<dbReference type="InterPro" id="IPR036890">
    <property type="entry name" value="HATPase_C_sf"/>
</dbReference>
<keyword evidence="10" id="KW-1185">Reference proteome</keyword>
<feature type="domain" description="PAC" evidence="8">
    <location>
        <begin position="563"/>
        <end position="617"/>
    </location>
</feature>
<name>A0ABW2DU81_9BACT</name>
<keyword evidence="5" id="KW-0418">Kinase</keyword>
<dbReference type="InterPro" id="IPR003661">
    <property type="entry name" value="HisK_dim/P_dom"/>
</dbReference>
<dbReference type="InterPro" id="IPR003594">
    <property type="entry name" value="HATPase_dom"/>
</dbReference>
<dbReference type="Gene3D" id="1.10.287.130">
    <property type="match status" value="1"/>
</dbReference>
<dbReference type="EC" id="2.7.13.3" evidence="2"/>
<evidence type="ECO:0000256" key="2">
    <source>
        <dbReference type="ARBA" id="ARBA00012438"/>
    </source>
</evidence>
<feature type="domain" description="PAS" evidence="7">
    <location>
        <begin position="254"/>
        <end position="324"/>
    </location>
</feature>
<organism evidence="9 10">
    <name type="scientific">Rufibacter roseus</name>
    <dbReference type="NCBI Taxonomy" id="1567108"/>
    <lineage>
        <taxon>Bacteria</taxon>
        <taxon>Pseudomonadati</taxon>
        <taxon>Bacteroidota</taxon>
        <taxon>Cytophagia</taxon>
        <taxon>Cytophagales</taxon>
        <taxon>Hymenobacteraceae</taxon>
        <taxon>Rufibacter</taxon>
    </lineage>
</organism>
<keyword evidence="3" id="KW-0597">Phosphoprotein</keyword>
<dbReference type="CDD" id="cd00082">
    <property type="entry name" value="HisKA"/>
    <property type="match status" value="1"/>
</dbReference>
<dbReference type="SMART" id="SM00091">
    <property type="entry name" value="PAS"/>
    <property type="match status" value="5"/>
</dbReference>
<dbReference type="PROSITE" id="PS50109">
    <property type="entry name" value="HIS_KIN"/>
    <property type="match status" value="1"/>
</dbReference>
<feature type="domain" description="Histidine kinase" evidence="6">
    <location>
        <begin position="635"/>
        <end position="851"/>
    </location>
</feature>
<proteinExistence type="predicted"/>
<comment type="catalytic activity">
    <reaction evidence="1">
        <text>ATP + protein L-histidine = ADP + protein N-phospho-L-histidine.</text>
        <dbReference type="EC" id="2.7.13.3"/>
    </reaction>
</comment>
<dbReference type="EMBL" id="JBHSYQ010000016">
    <property type="protein sequence ID" value="MFC7000081.1"/>
    <property type="molecule type" value="Genomic_DNA"/>
</dbReference>
<feature type="domain" description="PAS" evidence="7">
    <location>
        <begin position="6"/>
        <end position="76"/>
    </location>
</feature>
<dbReference type="CDD" id="cd00130">
    <property type="entry name" value="PAS"/>
    <property type="match status" value="4"/>
</dbReference>
<dbReference type="InterPro" id="IPR000014">
    <property type="entry name" value="PAS"/>
</dbReference>
<dbReference type="InterPro" id="IPR005467">
    <property type="entry name" value="His_kinase_dom"/>
</dbReference>
<evidence type="ECO:0000259" key="8">
    <source>
        <dbReference type="PROSITE" id="PS50113"/>
    </source>
</evidence>
<dbReference type="Pfam" id="PF13426">
    <property type="entry name" value="PAS_9"/>
    <property type="match status" value="1"/>
</dbReference>
<dbReference type="InterPro" id="IPR013655">
    <property type="entry name" value="PAS_fold_3"/>
</dbReference>
<dbReference type="InterPro" id="IPR004358">
    <property type="entry name" value="Sig_transdc_His_kin-like_C"/>
</dbReference>
<comment type="caution">
    <text evidence="9">The sequence shown here is derived from an EMBL/GenBank/DDBJ whole genome shotgun (WGS) entry which is preliminary data.</text>
</comment>
<evidence type="ECO:0000256" key="3">
    <source>
        <dbReference type="ARBA" id="ARBA00022553"/>
    </source>
</evidence>
<dbReference type="Pfam" id="PF08448">
    <property type="entry name" value="PAS_4"/>
    <property type="match status" value="2"/>
</dbReference>
<evidence type="ECO:0000259" key="7">
    <source>
        <dbReference type="PROSITE" id="PS50112"/>
    </source>
</evidence>
<evidence type="ECO:0000256" key="5">
    <source>
        <dbReference type="ARBA" id="ARBA00022777"/>
    </source>
</evidence>
<evidence type="ECO:0000256" key="4">
    <source>
        <dbReference type="ARBA" id="ARBA00022679"/>
    </source>
</evidence>
<dbReference type="PROSITE" id="PS50112">
    <property type="entry name" value="PAS"/>
    <property type="match status" value="5"/>
</dbReference>
<protein>
    <recommendedName>
        <fullName evidence="2">histidine kinase</fullName>
        <ecNumber evidence="2">2.7.13.3</ecNumber>
    </recommendedName>
</protein>
<dbReference type="PANTHER" id="PTHR43304">
    <property type="entry name" value="PHYTOCHROME-LIKE PROTEIN CPH1"/>
    <property type="match status" value="1"/>
</dbReference>
<evidence type="ECO:0000256" key="1">
    <source>
        <dbReference type="ARBA" id="ARBA00000085"/>
    </source>
</evidence>